<dbReference type="Gene3D" id="1.10.10.1320">
    <property type="entry name" value="Anti-sigma factor, zinc-finger domain"/>
    <property type="match status" value="1"/>
</dbReference>
<dbReference type="AlphaFoldDB" id="A0AA41X7Q6"/>
<protein>
    <recommendedName>
        <fullName evidence="4">Zinc-finger domain-containing protein</fullName>
    </recommendedName>
</protein>
<keyword evidence="1" id="KW-0472">Membrane</keyword>
<evidence type="ECO:0000313" key="2">
    <source>
        <dbReference type="EMBL" id="MCP8968194.1"/>
    </source>
</evidence>
<dbReference type="InterPro" id="IPR041916">
    <property type="entry name" value="Anti_sigma_zinc_sf"/>
</dbReference>
<reference evidence="2" key="1">
    <citation type="submission" date="2022-07" db="EMBL/GenBank/DDBJ databases">
        <authorList>
            <person name="Li W.-J."/>
            <person name="Deng Q.-Q."/>
        </authorList>
    </citation>
    <scope>NUCLEOTIDE SEQUENCE</scope>
    <source>
        <strain evidence="2">SYSU M60031</strain>
    </source>
</reference>
<keyword evidence="1" id="KW-0812">Transmembrane</keyword>
<evidence type="ECO:0000313" key="3">
    <source>
        <dbReference type="Proteomes" id="UP001156102"/>
    </source>
</evidence>
<accession>A0AA41X7Q6</accession>
<organism evidence="2 3">
    <name type="scientific">Ectobacillus ponti</name>
    <dbReference type="NCBI Taxonomy" id="2961894"/>
    <lineage>
        <taxon>Bacteria</taxon>
        <taxon>Bacillati</taxon>
        <taxon>Bacillota</taxon>
        <taxon>Bacilli</taxon>
        <taxon>Bacillales</taxon>
        <taxon>Bacillaceae</taxon>
        <taxon>Ectobacillus</taxon>
    </lineage>
</organism>
<dbReference type="RefSeq" id="WP_254758112.1">
    <property type="nucleotide sequence ID" value="NZ_JANCLT010000003.1"/>
</dbReference>
<sequence>MKHLTIALLTAYSRNELPQTKRHLCEQHLQQCTECLLELDMLRELQAVWSHPDQPLPEHTFTAIMADIQAAPLPIIPPKQQPSRKVSRVHVLLAAAAAFLFLQSGILQLIPRTDAYVERTVKRTSFFADHKLIHWMEGTRNE</sequence>
<evidence type="ECO:0008006" key="4">
    <source>
        <dbReference type="Google" id="ProtNLM"/>
    </source>
</evidence>
<proteinExistence type="predicted"/>
<dbReference type="Proteomes" id="UP001156102">
    <property type="component" value="Unassembled WGS sequence"/>
</dbReference>
<dbReference type="EMBL" id="JANCLT010000003">
    <property type="protein sequence ID" value="MCP8968194.1"/>
    <property type="molecule type" value="Genomic_DNA"/>
</dbReference>
<feature type="transmembrane region" description="Helical" evidence="1">
    <location>
        <begin position="89"/>
        <end position="110"/>
    </location>
</feature>
<gene>
    <name evidence="2" type="ORF">NK662_06530</name>
</gene>
<name>A0AA41X7Q6_9BACI</name>
<keyword evidence="3" id="KW-1185">Reference proteome</keyword>
<evidence type="ECO:0000256" key="1">
    <source>
        <dbReference type="SAM" id="Phobius"/>
    </source>
</evidence>
<comment type="caution">
    <text evidence="2">The sequence shown here is derived from an EMBL/GenBank/DDBJ whole genome shotgun (WGS) entry which is preliminary data.</text>
</comment>
<keyword evidence="1" id="KW-1133">Transmembrane helix</keyword>